<reference evidence="2 3" key="1">
    <citation type="journal article" date="2018" name="BMC Genomics">
        <title>The genome of Naegleria lovaniensis, the basis for a comparative approach to unravel pathogenicity factors of the human pathogenic amoeba N. fowleri.</title>
        <authorList>
            <person name="Liechti N."/>
            <person name="Schurch N."/>
            <person name="Bruggmann R."/>
            <person name="Wittwer M."/>
        </authorList>
    </citation>
    <scope>NUCLEOTIDE SEQUENCE [LARGE SCALE GENOMIC DNA]</scope>
    <source>
        <strain evidence="2 3">ATCC 30569</strain>
    </source>
</reference>
<gene>
    <name evidence="2" type="ORF">C9374_010896</name>
</gene>
<comment type="similarity">
    <text evidence="1">Belongs to the MYG1 family.</text>
</comment>
<dbReference type="Pfam" id="PF03690">
    <property type="entry name" value="MYG1_exonuc"/>
    <property type="match status" value="1"/>
</dbReference>
<evidence type="ECO:0000313" key="2">
    <source>
        <dbReference type="EMBL" id="KAG2374326.1"/>
    </source>
</evidence>
<dbReference type="AlphaFoldDB" id="A0AA88GHP8"/>
<organism evidence="2 3">
    <name type="scientific">Naegleria lovaniensis</name>
    <name type="common">Amoeba</name>
    <dbReference type="NCBI Taxonomy" id="51637"/>
    <lineage>
        <taxon>Eukaryota</taxon>
        <taxon>Discoba</taxon>
        <taxon>Heterolobosea</taxon>
        <taxon>Tetramitia</taxon>
        <taxon>Eutetramitia</taxon>
        <taxon>Vahlkampfiidae</taxon>
        <taxon>Naegleria</taxon>
    </lineage>
</organism>
<protein>
    <recommendedName>
        <fullName evidence="4">Metal-dependent protein hydrolase</fullName>
    </recommendedName>
</protein>
<accession>A0AA88GHP8</accession>
<dbReference type="GeneID" id="68103350"/>
<proteinExistence type="inferred from homology"/>
<dbReference type="PANTHER" id="PTHR11215">
    <property type="entry name" value="METAL DEPENDENT HYDROLASE - RELATED"/>
    <property type="match status" value="1"/>
</dbReference>
<evidence type="ECO:0000256" key="1">
    <source>
        <dbReference type="ARBA" id="ARBA00010105"/>
    </source>
</evidence>
<evidence type="ECO:0008006" key="4">
    <source>
        <dbReference type="Google" id="ProtNLM"/>
    </source>
</evidence>
<sequence>MTSISNNSVYMVYSKIPENLNPTTKKIGTHSGSFHCDESLAIGLLSLLQEYKDGVVIRTRDEKILAECDIIVDVGAVYDPARHRYDHHQASFKDTLNLDKFTKIRLSSAGLIYKHFGRQILEELIGDRATEEQKDDIYLRVYGNFIEHIDANDNGVEISDGELKYKITTALPHRVGRLNPKWNAPSDENIGFRKAIELTRSEFLDSVDIYVNEWLPAYTIVEKAFLARESIDPSGEIIVVDQFCPWKEHLFVLEEKYNVKGLIKYALFKDVKGDWRVQAVPVEEQSFASRIPLHKDWRGIRDEELSDKSGIPGCVFVHASGFIGGAKSYESALKMAQLSLRASTHVEEPEQKKSKQD</sequence>
<dbReference type="GO" id="GO:0005737">
    <property type="term" value="C:cytoplasm"/>
    <property type="evidence" value="ECO:0007669"/>
    <property type="project" value="TreeGrafter"/>
</dbReference>
<dbReference type="PANTHER" id="PTHR11215:SF1">
    <property type="entry name" value="MYG1 EXONUCLEASE"/>
    <property type="match status" value="1"/>
</dbReference>
<dbReference type="GO" id="GO:0005634">
    <property type="term" value="C:nucleus"/>
    <property type="evidence" value="ECO:0007669"/>
    <property type="project" value="TreeGrafter"/>
</dbReference>
<evidence type="ECO:0000313" key="3">
    <source>
        <dbReference type="Proteomes" id="UP000816034"/>
    </source>
</evidence>
<dbReference type="EMBL" id="PYSW02000046">
    <property type="protein sequence ID" value="KAG2374326.1"/>
    <property type="molecule type" value="Genomic_DNA"/>
</dbReference>
<dbReference type="RefSeq" id="XP_044543500.1">
    <property type="nucleotide sequence ID" value="XM_044686490.1"/>
</dbReference>
<dbReference type="InterPro" id="IPR003226">
    <property type="entry name" value="MYG1_exonuclease"/>
</dbReference>
<keyword evidence="3" id="KW-1185">Reference proteome</keyword>
<comment type="caution">
    <text evidence="2">The sequence shown here is derived from an EMBL/GenBank/DDBJ whole genome shotgun (WGS) entry which is preliminary data.</text>
</comment>
<dbReference type="Proteomes" id="UP000816034">
    <property type="component" value="Unassembled WGS sequence"/>
</dbReference>
<name>A0AA88GHP8_NAELO</name>